<evidence type="ECO:0000259" key="8">
    <source>
        <dbReference type="Pfam" id="PF11967"/>
    </source>
</evidence>
<dbReference type="PANTHER" id="PTHR33991">
    <property type="entry name" value="DNA REPAIR PROTEIN RECO"/>
    <property type="match status" value="1"/>
</dbReference>
<dbReference type="SUPFAM" id="SSF57863">
    <property type="entry name" value="ArfGap/RecO-like zinc finger"/>
    <property type="match status" value="1"/>
</dbReference>
<organism evidence="9 10">
    <name type="scientific">Candidatus Fimiplasma intestinipullorum</name>
    <dbReference type="NCBI Taxonomy" id="2840825"/>
    <lineage>
        <taxon>Bacteria</taxon>
        <taxon>Bacillati</taxon>
        <taxon>Bacillota</taxon>
        <taxon>Clostridia</taxon>
        <taxon>Eubacteriales</taxon>
        <taxon>Candidatus Fimiplasma</taxon>
    </lineage>
</organism>
<dbReference type="Gene3D" id="1.20.1440.120">
    <property type="entry name" value="Recombination protein O, C-terminal domain"/>
    <property type="match status" value="1"/>
</dbReference>
<accession>A0A9D1HPZ3</accession>
<dbReference type="InterPro" id="IPR037278">
    <property type="entry name" value="ARFGAP/RecO"/>
</dbReference>
<dbReference type="SUPFAM" id="SSF50249">
    <property type="entry name" value="Nucleic acid-binding proteins"/>
    <property type="match status" value="1"/>
</dbReference>
<dbReference type="AlphaFoldDB" id="A0A9D1HPZ3"/>
<keyword evidence="5 7" id="KW-0234">DNA repair</keyword>
<dbReference type="PANTHER" id="PTHR33991:SF1">
    <property type="entry name" value="DNA REPAIR PROTEIN RECO"/>
    <property type="match status" value="1"/>
</dbReference>
<reference evidence="9" key="2">
    <citation type="journal article" date="2021" name="PeerJ">
        <title>Extensive microbial diversity within the chicken gut microbiome revealed by metagenomics and culture.</title>
        <authorList>
            <person name="Gilroy R."/>
            <person name="Ravi A."/>
            <person name="Getino M."/>
            <person name="Pursley I."/>
            <person name="Horton D.L."/>
            <person name="Alikhan N.F."/>
            <person name="Baker D."/>
            <person name="Gharbi K."/>
            <person name="Hall N."/>
            <person name="Watson M."/>
            <person name="Adriaenssens E.M."/>
            <person name="Foster-Nyarko E."/>
            <person name="Jarju S."/>
            <person name="Secka A."/>
            <person name="Antonio M."/>
            <person name="Oren A."/>
            <person name="Chaudhuri R.R."/>
            <person name="La Ragione R."/>
            <person name="Hildebrand F."/>
            <person name="Pallen M.J."/>
        </authorList>
    </citation>
    <scope>NUCLEOTIDE SEQUENCE</scope>
    <source>
        <strain evidence="9">CHK195-11698</strain>
    </source>
</reference>
<protein>
    <recommendedName>
        <fullName evidence="2 7">DNA repair protein RecO</fullName>
    </recommendedName>
    <alternativeName>
        <fullName evidence="6 7">Recombination protein O</fullName>
    </alternativeName>
</protein>
<dbReference type="Proteomes" id="UP000824175">
    <property type="component" value="Unassembled WGS sequence"/>
</dbReference>
<dbReference type="NCBIfam" id="TIGR00613">
    <property type="entry name" value="reco"/>
    <property type="match status" value="1"/>
</dbReference>
<evidence type="ECO:0000256" key="5">
    <source>
        <dbReference type="ARBA" id="ARBA00023204"/>
    </source>
</evidence>
<evidence type="ECO:0000256" key="1">
    <source>
        <dbReference type="ARBA" id="ARBA00007452"/>
    </source>
</evidence>
<evidence type="ECO:0000256" key="2">
    <source>
        <dbReference type="ARBA" id="ARBA00021310"/>
    </source>
</evidence>
<keyword evidence="4 7" id="KW-0233">DNA recombination</keyword>
<gene>
    <name evidence="7 9" type="primary">recO</name>
    <name evidence="9" type="ORF">IAD15_10120</name>
</gene>
<dbReference type="InterPro" id="IPR003717">
    <property type="entry name" value="RecO"/>
</dbReference>
<dbReference type="Pfam" id="PF02565">
    <property type="entry name" value="RecO_C"/>
    <property type="match status" value="1"/>
</dbReference>
<name>A0A9D1HPZ3_9FIRM</name>
<dbReference type="GO" id="GO:0043590">
    <property type="term" value="C:bacterial nucleoid"/>
    <property type="evidence" value="ECO:0007669"/>
    <property type="project" value="TreeGrafter"/>
</dbReference>
<dbReference type="GO" id="GO:0006310">
    <property type="term" value="P:DNA recombination"/>
    <property type="evidence" value="ECO:0007669"/>
    <property type="project" value="UniProtKB-UniRule"/>
</dbReference>
<evidence type="ECO:0000256" key="3">
    <source>
        <dbReference type="ARBA" id="ARBA00022763"/>
    </source>
</evidence>
<dbReference type="GO" id="GO:0006302">
    <property type="term" value="P:double-strand break repair"/>
    <property type="evidence" value="ECO:0007669"/>
    <property type="project" value="TreeGrafter"/>
</dbReference>
<keyword evidence="3 7" id="KW-0227">DNA damage</keyword>
<dbReference type="HAMAP" id="MF_00201">
    <property type="entry name" value="RecO"/>
    <property type="match status" value="1"/>
</dbReference>
<comment type="similarity">
    <text evidence="1 7">Belongs to the RecO family.</text>
</comment>
<evidence type="ECO:0000313" key="9">
    <source>
        <dbReference type="EMBL" id="HIU14406.1"/>
    </source>
</evidence>
<feature type="domain" description="DNA replication/recombination mediator RecO N-terminal" evidence="8">
    <location>
        <begin position="1"/>
        <end position="80"/>
    </location>
</feature>
<dbReference type="InterPro" id="IPR022572">
    <property type="entry name" value="DNA_rep/recomb_RecO_N"/>
</dbReference>
<evidence type="ECO:0000256" key="7">
    <source>
        <dbReference type="HAMAP-Rule" id="MF_00201"/>
    </source>
</evidence>
<dbReference type="EMBL" id="DVMJ01000088">
    <property type="protein sequence ID" value="HIU14406.1"/>
    <property type="molecule type" value="Genomic_DNA"/>
</dbReference>
<comment type="caution">
    <text evidence="9">The sequence shown here is derived from an EMBL/GenBank/DDBJ whole genome shotgun (WGS) entry which is preliminary data.</text>
</comment>
<dbReference type="Gene3D" id="2.40.50.140">
    <property type="entry name" value="Nucleic acid-binding proteins"/>
    <property type="match status" value="1"/>
</dbReference>
<comment type="function">
    <text evidence="7">Involved in DNA repair and RecF pathway recombination.</text>
</comment>
<evidence type="ECO:0000313" key="10">
    <source>
        <dbReference type="Proteomes" id="UP000824175"/>
    </source>
</evidence>
<evidence type="ECO:0000256" key="4">
    <source>
        <dbReference type="ARBA" id="ARBA00023172"/>
    </source>
</evidence>
<proteinExistence type="inferred from homology"/>
<evidence type="ECO:0000256" key="6">
    <source>
        <dbReference type="ARBA" id="ARBA00033409"/>
    </source>
</evidence>
<dbReference type="InterPro" id="IPR042242">
    <property type="entry name" value="RecO_C"/>
</dbReference>
<dbReference type="InterPro" id="IPR012340">
    <property type="entry name" value="NA-bd_OB-fold"/>
</dbReference>
<reference evidence="9" key="1">
    <citation type="submission" date="2020-10" db="EMBL/GenBank/DDBJ databases">
        <authorList>
            <person name="Gilroy R."/>
        </authorList>
    </citation>
    <scope>NUCLEOTIDE SEQUENCE</scope>
    <source>
        <strain evidence="9">CHK195-11698</strain>
    </source>
</reference>
<sequence length="240" mass="27838">MSQTITDEGLILRTQPYQENDLLVSVYFAHYGKMNLLARGVRKPKSKNASSLLPGMISEFVFILKEGLSRLMKASPVRLFRYLDSHLEVMACAQLTMEYFYRSAPDRQPNAKHYAFICQVLERLDEGYPYLLVYFFVIAYILKDCGSGLMVDHCVFCQDSRHIASISVRDGGFVCQDHLQGTMITYSRRILRSFRLINKLDLSRIDDCQIEVEDYPVLKRLMEDFLDEYCPVHLGSRKFI</sequence>
<dbReference type="Pfam" id="PF11967">
    <property type="entry name" value="RecO_N"/>
    <property type="match status" value="1"/>
</dbReference>